<dbReference type="Gene3D" id="3.40.50.150">
    <property type="entry name" value="Vaccinia Virus protein VP39"/>
    <property type="match status" value="1"/>
</dbReference>
<comment type="caution">
    <text evidence="1">The sequence shown here is derived from an EMBL/GenBank/DDBJ whole genome shotgun (WGS) entry which is preliminary data.</text>
</comment>
<protein>
    <recommendedName>
        <fullName evidence="3">DNA methylase adenine-specific domain-containing protein</fullName>
    </recommendedName>
</protein>
<name>A0ABM9TKV6_9GAMM</name>
<evidence type="ECO:0008006" key="3">
    <source>
        <dbReference type="Google" id="ProtNLM"/>
    </source>
</evidence>
<dbReference type="InterPro" id="IPR029063">
    <property type="entry name" value="SAM-dependent_MTases_sf"/>
</dbReference>
<dbReference type="SUPFAM" id="SSF53335">
    <property type="entry name" value="S-adenosyl-L-methionine-dependent methyltransferases"/>
    <property type="match status" value="1"/>
</dbReference>
<dbReference type="Proteomes" id="UP000047420">
    <property type="component" value="Unassembled WGS sequence"/>
</dbReference>
<sequence>MNQLSLHNTNVLKYLELELDEDAIDFYVLKDMVDLDSIDSELRECLSIKEMRESGIFFTGSKLAIFAVSSFRVPITFDSVILDPTCGAGNLLIACSRQLGVEPTLSQTLAKWKKVLRGYDIHQSLVDMTKLRIIVEILYRGVYKDCSIHDALLLLDNITCRNALTLSENELSKVTHVIFNPPFFNSPSPRKNYWKTGDVNIAGVIFDFYLRLLPPKCQISAILPDVLRSGSRYTDFREFVSRSLQAKCEIWGRFNLKTDVDVFVLSGTIVNNSKQDIKWYKEIDKYSKLSDRYDVRVGPLVPYRDPEEGCEYPYFHPKNCPTWGVIKINTEMRRFKGTVLKAPFVLVKRTSSPSDKFRAAATLVNINGFIAVENHMIVITPKSGKFEECKKLMKILKSQSTNDFLNDRARMRHLTVGVIKDIPI</sequence>
<evidence type="ECO:0000313" key="2">
    <source>
        <dbReference type="Proteomes" id="UP000047420"/>
    </source>
</evidence>
<proteinExistence type="predicted"/>
<accession>A0ABM9TKV6</accession>
<gene>
    <name evidence="1" type="ORF">ERS008478_04351</name>
</gene>
<keyword evidence="2" id="KW-1185">Reference proteome</keyword>
<dbReference type="RefSeq" id="WP_033852843.1">
    <property type="nucleotide sequence ID" value="NZ_CBLI010000618.1"/>
</dbReference>
<evidence type="ECO:0000313" key="1">
    <source>
        <dbReference type="EMBL" id="CRG52665.1"/>
    </source>
</evidence>
<organism evidence="1 2">
    <name type="scientific">Yersinia wautersii</name>
    <dbReference type="NCBI Taxonomy" id="1341643"/>
    <lineage>
        <taxon>Bacteria</taxon>
        <taxon>Pseudomonadati</taxon>
        <taxon>Pseudomonadota</taxon>
        <taxon>Gammaproteobacteria</taxon>
        <taxon>Enterobacterales</taxon>
        <taxon>Yersiniaceae</taxon>
        <taxon>Yersinia</taxon>
    </lineage>
</organism>
<dbReference type="PRINTS" id="PR00507">
    <property type="entry name" value="N12N6MTFRASE"/>
</dbReference>
<dbReference type="EMBL" id="CVMG01000069">
    <property type="protein sequence ID" value="CRG52665.1"/>
    <property type="molecule type" value="Genomic_DNA"/>
</dbReference>
<reference evidence="1 2" key="1">
    <citation type="submission" date="2015-03" db="EMBL/GenBank/DDBJ databases">
        <authorList>
            <consortium name="Pathogen Informatics"/>
            <person name="Murphy D."/>
        </authorList>
    </citation>
    <scope>NUCLEOTIDE SEQUENCE [LARGE SCALE GENOMIC DNA]</scope>
    <source>
        <strain evidence="1 2">WP-931201</strain>
    </source>
</reference>